<dbReference type="Gene3D" id="3.30.559.10">
    <property type="entry name" value="Chloramphenicol acetyltransferase-like domain"/>
    <property type="match status" value="2"/>
</dbReference>
<sequence length="491" mass="54928">MFSFPWSSRPPTPPPEGMRCIPCSGQDLVVRDLVVTTGFIINMRLDAKALEQSLTKLVQNRFPRAGARLALRNGVYEFQVPLTFDSTTRPIAFTVEDFAEPYAQAGDRPPLPTNLAADLSEPFVCATPPLHGYFKSSTCPSALEGFLVPNTPLTHLHVALFDDITFIGITSTHIAFDALGTSTLLHAWTRLLNGETIDAIPGMDWDAAPFEAFQKPTTVTHQRGWFNLGLFGQLFFIVLFVWGLIRDPKEEQRIVRVPKSFLEERKREIMEELKSQGSSEYVGSSDILLAWWFKTLCSVRKTGDSTLVHIHMPINLREKRIFPGDSIMGTPYINNSVAAIAIPPIPIRAFQTASLGELALRIRCAVLAYNADIEGIKQDVHWRFMNPFVEHFPCPPGAEYTFQTNWRSAKFGDLDFSGARASRSAVEKGVDEAKVRTRVLLAVGYALSTKQLPMRGAGGMFMEDDDAVWTFQIRGQKEWAKIRRSGRVAFV</sequence>
<protein>
    <submittedName>
        <fullName evidence="2">Uncharacterized protein</fullName>
    </submittedName>
</protein>
<organism evidence="2 3">
    <name type="scientific">Favolaschia claudopus</name>
    <dbReference type="NCBI Taxonomy" id="2862362"/>
    <lineage>
        <taxon>Eukaryota</taxon>
        <taxon>Fungi</taxon>
        <taxon>Dikarya</taxon>
        <taxon>Basidiomycota</taxon>
        <taxon>Agaricomycotina</taxon>
        <taxon>Agaricomycetes</taxon>
        <taxon>Agaricomycetidae</taxon>
        <taxon>Agaricales</taxon>
        <taxon>Marasmiineae</taxon>
        <taxon>Mycenaceae</taxon>
        <taxon>Favolaschia</taxon>
    </lineage>
</organism>
<reference evidence="2 3" key="1">
    <citation type="journal article" date="2024" name="J Genomics">
        <title>Draft genome sequencing and assembly of Favolaschia claudopus CIRM-BRFM 2984 isolated from oak limbs.</title>
        <authorList>
            <person name="Navarro D."/>
            <person name="Drula E."/>
            <person name="Chaduli D."/>
            <person name="Cazenave R."/>
            <person name="Ahrendt S."/>
            <person name="Wang J."/>
            <person name="Lipzen A."/>
            <person name="Daum C."/>
            <person name="Barry K."/>
            <person name="Grigoriev I.V."/>
            <person name="Favel A."/>
            <person name="Rosso M.N."/>
            <person name="Martin F."/>
        </authorList>
    </citation>
    <scope>NUCLEOTIDE SEQUENCE [LARGE SCALE GENOMIC DNA]</scope>
    <source>
        <strain evidence="2 3">CIRM-BRFM 2984</strain>
    </source>
</reference>
<keyword evidence="1" id="KW-1133">Transmembrane helix</keyword>
<evidence type="ECO:0000313" key="3">
    <source>
        <dbReference type="Proteomes" id="UP001362999"/>
    </source>
</evidence>
<dbReference type="InterPro" id="IPR023213">
    <property type="entry name" value="CAT-like_dom_sf"/>
</dbReference>
<gene>
    <name evidence="2" type="ORF">R3P38DRAFT_2766426</name>
</gene>
<accession>A0AAW0D0H4</accession>
<dbReference type="AlphaFoldDB" id="A0AAW0D0H4"/>
<keyword evidence="1" id="KW-0812">Transmembrane</keyword>
<evidence type="ECO:0000313" key="2">
    <source>
        <dbReference type="EMBL" id="KAK7044864.1"/>
    </source>
</evidence>
<evidence type="ECO:0000256" key="1">
    <source>
        <dbReference type="SAM" id="Phobius"/>
    </source>
</evidence>
<dbReference type="Proteomes" id="UP001362999">
    <property type="component" value="Unassembled WGS sequence"/>
</dbReference>
<keyword evidence="1" id="KW-0472">Membrane</keyword>
<comment type="caution">
    <text evidence="2">The sequence shown here is derived from an EMBL/GenBank/DDBJ whole genome shotgun (WGS) entry which is preliminary data.</text>
</comment>
<proteinExistence type="predicted"/>
<name>A0AAW0D0H4_9AGAR</name>
<dbReference type="EMBL" id="JAWWNJ010000011">
    <property type="protein sequence ID" value="KAK7044864.1"/>
    <property type="molecule type" value="Genomic_DNA"/>
</dbReference>
<keyword evidence="3" id="KW-1185">Reference proteome</keyword>
<feature type="transmembrane region" description="Helical" evidence="1">
    <location>
        <begin position="224"/>
        <end position="245"/>
    </location>
</feature>